<evidence type="ECO:0000256" key="1">
    <source>
        <dbReference type="PIRNR" id="PIRNR029826"/>
    </source>
</evidence>
<dbReference type="EC" id="3.6.1.12" evidence="1"/>
<comment type="caution">
    <text evidence="2">The sequence shown here is derived from an EMBL/GenBank/DDBJ whole genome shotgun (WGS) entry which is preliminary data.</text>
</comment>
<dbReference type="GO" id="GO:0005829">
    <property type="term" value="C:cytosol"/>
    <property type="evidence" value="ECO:0007669"/>
    <property type="project" value="UniProtKB-SubCell"/>
</dbReference>
<evidence type="ECO:0000313" key="2">
    <source>
        <dbReference type="EMBL" id="RWS12667.1"/>
    </source>
</evidence>
<evidence type="ECO:0000313" key="3">
    <source>
        <dbReference type="Proteomes" id="UP000285301"/>
    </source>
</evidence>
<dbReference type="InterPro" id="IPR025984">
    <property type="entry name" value="DCTPP"/>
</dbReference>
<comment type="cofactor">
    <cofactor evidence="1">
        <name>Mg(2+)</name>
        <dbReference type="ChEBI" id="CHEBI:18420"/>
    </cofactor>
</comment>
<dbReference type="GO" id="GO:0047840">
    <property type="term" value="F:dCTP diphosphatase activity"/>
    <property type="evidence" value="ECO:0007669"/>
    <property type="project" value="UniProtKB-UniRule"/>
</dbReference>
<accession>A0A443RBN0</accession>
<organism evidence="2 3">
    <name type="scientific">Dinothrombium tinctorium</name>
    <dbReference type="NCBI Taxonomy" id="1965070"/>
    <lineage>
        <taxon>Eukaryota</taxon>
        <taxon>Metazoa</taxon>
        <taxon>Ecdysozoa</taxon>
        <taxon>Arthropoda</taxon>
        <taxon>Chelicerata</taxon>
        <taxon>Arachnida</taxon>
        <taxon>Acari</taxon>
        <taxon>Acariformes</taxon>
        <taxon>Trombidiformes</taxon>
        <taxon>Prostigmata</taxon>
        <taxon>Anystina</taxon>
        <taxon>Parasitengona</taxon>
        <taxon>Trombidioidea</taxon>
        <taxon>Trombidiidae</taxon>
        <taxon>Dinothrombium</taxon>
    </lineage>
</organism>
<dbReference type="Pfam" id="PF12643">
    <property type="entry name" value="MazG-like"/>
    <property type="match status" value="1"/>
</dbReference>
<comment type="subcellular location">
    <subcellularLocation>
        <location evidence="1">Cytoplasm</location>
        <location evidence="1">Cytosol</location>
    </subcellularLocation>
</comment>
<dbReference type="SUPFAM" id="SSF101386">
    <property type="entry name" value="all-alpha NTP pyrophosphatases"/>
    <property type="match status" value="1"/>
</dbReference>
<comment type="subunit">
    <text evidence="1">Homotetramer.</text>
</comment>
<dbReference type="GO" id="GO:0042262">
    <property type="term" value="P:DNA protection"/>
    <property type="evidence" value="ECO:0007669"/>
    <property type="project" value="UniProtKB-UniRule"/>
</dbReference>
<keyword evidence="3" id="KW-1185">Reference proteome</keyword>
<comment type="function">
    <text evidence="1">Hydrolyzes deoxynucleoside triphosphates (dNTPs) to the corresponding nucleoside monophosphates. Has a strong preference for dCTP and its analogs including 5-iodo-dCTP and 5-methyl-dCTP for which it may even have a higher efficiency. May protect DNA or RNA against the incorporation of these genotoxic nucleotide analogs through their catabolism.</text>
</comment>
<dbReference type="OrthoDB" id="411123at2759"/>
<name>A0A443RBN0_9ACAR</name>
<dbReference type="Gene3D" id="1.10.287.1080">
    <property type="entry name" value="MazG-like"/>
    <property type="match status" value="1"/>
</dbReference>
<keyword evidence="1" id="KW-0479">Metal-binding</keyword>
<dbReference type="Proteomes" id="UP000285301">
    <property type="component" value="Unassembled WGS sequence"/>
</dbReference>
<keyword evidence="1" id="KW-0460">Magnesium</keyword>
<proteinExistence type="predicted"/>
<reference evidence="2 3" key="1">
    <citation type="journal article" date="2018" name="Gigascience">
        <title>Genomes of trombidid mites reveal novel predicted allergens and laterally-transferred genes associated with secondary metabolism.</title>
        <authorList>
            <person name="Dong X."/>
            <person name="Chaisiri K."/>
            <person name="Xia D."/>
            <person name="Armstrong S.D."/>
            <person name="Fang Y."/>
            <person name="Donnelly M.J."/>
            <person name="Kadowaki T."/>
            <person name="McGarry J.W."/>
            <person name="Darby A.C."/>
            <person name="Makepeace B.L."/>
        </authorList>
    </citation>
    <scope>NUCLEOTIDE SEQUENCE [LARGE SCALE GENOMIC DNA]</scope>
    <source>
        <strain evidence="2">UoL-WK</strain>
    </source>
</reference>
<dbReference type="EMBL" id="NCKU01001234">
    <property type="protein sequence ID" value="RWS12667.1"/>
    <property type="molecule type" value="Genomic_DNA"/>
</dbReference>
<dbReference type="GO" id="GO:0006253">
    <property type="term" value="P:dCTP catabolic process"/>
    <property type="evidence" value="ECO:0007669"/>
    <property type="project" value="UniProtKB-UniRule"/>
</dbReference>
<gene>
    <name evidence="2" type="ORF">B4U79_07110</name>
</gene>
<dbReference type="PANTHER" id="PTHR46523">
    <property type="entry name" value="DCTP PYROPHOSPHATASE 1"/>
    <property type="match status" value="1"/>
</dbReference>
<keyword evidence="1" id="KW-0378">Hydrolase</keyword>
<dbReference type="STRING" id="1965070.A0A443RBN0"/>
<comment type="catalytic activity">
    <reaction evidence="1">
        <text>dCTP + H2O = dCMP + diphosphate + H(+)</text>
        <dbReference type="Rhea" id="RHEA:22636"/>
        <dbReference type="ChEBI" id="CHEBI:15377"/>
        <dbReference type="ChEBI" id="CHEBI:15378"/>
        <dbReference type="ChEBI" id="CHEBI:33019"/>
        <dbReference type="ChEBI" id="CHEBI:57566"/>
        <dbReference type="ChEBI" id="CHEBI:61481"/>
        <dbReference type="EC" id="3.6.1.12"/>
    </reaction>
</comment>
<dbReference type="CDD" id="cd11537">
    <property type="entry name" value="NTP-PPase_RS21-C6_like"/>
    <property type="match status" value="1"/>
</dbReference>
<keyword evidence="1" id="KW-0963">Cytoplasm</keyword>
<dbReference type="GO" id="GO:0000287">
    <property type="term" value="F:magnesium ion binding"/>
    <property type="evidence" value="ECO:0007669"/>
    <property type="project" value="UniProtKB-UniRule"/>
</dbReference>
<dbReference type="PIRSF" id="PIRSF029826">
    <property type="entry name" value="UCP029826_pph"/>
    <property type="match status" value="1"/>
</dbReference>
<sequence>MDANDVKNGHVESERSEFKFSSDLSLENLRRLQSEFCEKRNWQQYHTPRNLLLAMTGEIGELCEIFQWKSDEQCAAIDHWSSEERTHLGEELSDVLIYLIRLAEVCHIDLCSAVLQKIKLNARKYPIEKAYGSSKKYSQL</sequence>
<dbReference type="InterPro" id="IPR052555">
    <property type="entry name" value="dCTP_Pyrophosphatase"/>
</dbReference>
<dbReference type="PANTHER" id="PTHR46523:SF1">
    <property type="entry name" value="DCTP PYROPHOSPHATASE 1"/>
    <property type="match status" value="1"/>
</dbReference>
<protein>
    <recommendedName>
        <fullName evidence="1">dCTP pyrophosphatase 1</fullName>
        <ecNumber evidence="1">3.6.1.12</ecNumber>
    </recommendedName>
</protein>
<dbReference type="AlphaFoldDB" id="A0A443RBN0"/>